<dbReference type="AlphaFoldDB" id="A0A914WJ30"/>
<keyword evidence="1" id="KW-1185">Reference proteome</keyword>
<proteinExistence type="predicted"/>
<dbReference type="WBParaSite" id="PSAMB.scaffold43size100268.g1210.t1">
    <property type="protein sequence ID" value="PSAMB.scaffold43size100268.g1210.t1"/>
    <property type="gene ID" value="PSAMB.scaffold43size100268.g1210"/>
</dbReference>
<dbReference type="Proteomes" id="UP000887566">
    <property type="component" value="Unplaced"/>
</dbReference>
<sequence length="199" mass="21570">MKGKRVSNRTSTLRHLAVLCNQSAQSVFPMSPLLSSDIPTLQCCAQQTEYDSARAAAVPCQPCASLSDCCRCGATPRATSGYNRRYRPRTGGAPTGRAACVTHRSRTLDIRAFLLGTASLTSPRSPFTVPHTFNSFGSTDDVGDSVHPAGECPRSFGADRPPPFFIGKAPYFGVVAYLSIIRERERELVGHPTIARRHD</sequence>
<evidence type="ECO:0000313" key="1">
    <source>
        <dbReference type="Proteomes" id="UP000887566"/>
    </source>
</evidence>
<organism evidence="1 2">
    <name type="scientific">Plectus sambesii</name>
    <dbReference type="NCBI Taxonomy" id="2011161"/>
    <lineage>
        <taxon>Eukaryota</taxon>
        <taxon>Metazoa</taxon>
        <taxon>Ecdysozoa</taxon>
        <taxon>Nematoda</taxon>
        <taxon>Chromadorea</taxon>
        <taxon>Plectida</taxon>
        <taxon>Plectina</taxon>
        <taxon>Plectoidea</taxon>
        <taxon>Plectidae</taxon>
        <taxon>Plectus</taxon>
    </lineage>
</organism>
<name>A0A914WJ30_9BILA</name>
<reference evidence="2" key="1">
    <citation type="submission" date="2022-11" db="UniProtKB">
        <authorList>
            <consortium name="WormBaseParasite"/>
        </authorList>
    </citation>
    <scope>IDENTIFICATION</scope>
</reference>
<protein>
    <submittedName>
        <fullName evidence="2">Uncharacterized protein</fullName>
    </submittedName>
</protein>
<evidence type="ECO:0000313" key="2">
    <source>
        <dbReference type="WBParaSite" id="PSAMB.scaffold43size100268.g1210.t1"/>
    </source>
</evidence>
<accession>A0A914WJ30</accession>